<dbReference type="GO" id="GO:0003006">
    <property type="term" value="P:developmental process involved in reproduction"/>
    <property type="evidence" value="ECO:0007669"/>
    <property type="project" value="TreeGrafter"/>
</dbReference>
<protein>
    <recommendedName>
        <fullName evidence="2">DUF7806 domain-containing protein</fullName>
    </recommendedName>
</protein>
<comment type="caution">
    <text evidence="3">The sequence shown here is derived from an EMBL/GenBank/DDBJ whole genome shotgun (WGS) entry which is preliminary data.</text>
</comment>
<dbReference type="PANTHER" id="PTHR35489">
    <property type="entry name" value="TITAN9"/>
    <property type="match status" value="1"/>
</dbReference>
<evidence type="ECO:0000313" key="4">
    <source>
        <dbReference type="Proteomes" id="UP000467840"/>
    </source>
</evidence>
<dbReference type="Pfam" id="PF25091">
    <property type="entry name" value="DUF7806"/>
    <property type="match status" value="1"/>
</dbReference>
<gene>
    <name evidence="3" type="ORF">GH714_039856</name>
</gene>
<keyword evidence="4" id="KW-1185">Reference proteome</keyword>
<proteinExistence type="predicted"/>
<organism evidence="3 4">
    <name type="scientific">Hevea brasiliensis</name>
    <name type="common">Para rubber tree</name>
    <name type="synonym">Siphonia brasiliensis</name>
    <dbReference type="NCBI Taxonomy" id="3981"/>
    <lineage>
        <taxon>Eukaryota</taxon>
        <taxon>Viridiplantae</taxon>
        <taxon>Streptophyta</taxon>
        <taxon>Embryophyta</taxon>
        <taxon>Tracheophyta</taxon>
        <taxon>Spermatophyta</taxon>
        <taxon>Magnoliopsida</taxon>
        <taxon>eudicotyledons</taxon>
        <taxon>Gunneridae</taxon>
        <taxon>Pentapetalae</taxon>
        <taxon>rosids</taxon>
        <taxon>fabids</taxon>
        <taxon>Malpighiales</taxon>
        <taxon>Euphorbiaceae</taxon>
        <taxon>Crotonoideae</taxon>
        <taxon>Micrandreae</taxon>
        <taxon>Hevea</taxon>
    </lineage>
</organism>
<sequence length="264" mass="30626">MEALYAKLYNKYDALKKKRMSELDEINKDQELKFLNYVTAAEELIQHLKVENDRLHEQVGELRNQVASIRSTKDNEYAQYQKLLMEENQKNEMLSKEVGRLQKLQEQLFSSSKDYNNDNMQQNILETAQVTPGKMTSDSIRRITRKRSRDDGTQMEVNGVMNDSGSTNCQFQALIEYLLGMKFSSVNQTEGICISALHQSSGYSFSLTWVKRAGAEEPELLYRVSTLGTFERVAPEWMRSVLMFSTSMCPIFFERVSRVIKMHH</sequence>
<evidence type="ECO:0000313" key="3">
    <source>
        <dbReference type="EMBL" id="KAF2287417.1"/>
    </source>
</evidence>
<dbReference type="PANTHER" id="PTHR35489:SF2">
    <property type="entry name" value="TITAN9"/>
    <property type="match status" value="1"/>
</dbReference>
<evidence type="ECO:0000256" key="1">
    <source>
        <dbReference type="SAM" id="Coils"/>
    </source>
</evidence>
<accession>A0A6A6KF52</accession>
<dbReference type="AlphaFoldDB" id="A0A6A6KF52"/>
<dbReference type="Proteomes" id="UP000467840">
    <property type="component" value="Chromosome 3"/>
</dbReference>
<feature type="domain" description="DUF7806" evidence="2">
    <location>
        <begin position="167"/>
        <end position="261"/>
    </location>
</feature>
<dbReference type="InterPro" id="IPR056708">
    <property type="entry name" value="DUF7806"/>
</dbReference>
<feature type="coiled-coil region" evidence="1">
    <location>
        <begin position="38"/>
        <end position="104"/>
    </location>
</feature>
<name>A0A6A6KF52_HEVBR</name>
<evidence type="ECO:0000259" key="2">
    <source>
        <dbReference type="Pfam" id="PF25091"/>
    </source>
</evidence>
<keyword evidence="1" id="KW-0175">Coiled coil</keyword>
<dbReference type="EMBL" id="JAAGAX010000017">
    <property type="protein sequence ID" value="KAF2287417.1"/>
    <property type="molecule type" value="Genomic_DNA"/>
</dbReference>
<reference evidence="3 4" key="1">
    <citation type="journal article" date="2020" name="Mol. Plant">
        <title>The Chromosome-Based Rubber Tree Genome Provides New Insights into Spurge Genome Evolution and Rubber Biosynthesis.</title>
        <authorList>
            <person name="Liu J."/>
            <person name="Shi C."/>
            <person name="Shi C.C."/>
            <person name="Li W."/>
            <person name="Zhang Q.J."/>
            <person name="Zhang Y."/>
            <person name="Li K."/>
            <person name="Lu H.F."/>
            <person name="Shi C."/>
            <person name="Zhu S.T."/>
            <person name="Xiao Z.Y."/>
            <person name="Nan H."/>
            <person name="Yue Y."/>
            <person name="Zhu X.G."/>
            <person name="Wu Y."/>
            <person name="Hong X.N."/>
            <person name="Fan G.Y."/>
            <person name="Tong Y."/>
            <person name="Zhang D."/>
            <person name="Mao C.L."/>
            <person name="Liu Y.L."/>
            <person name="Hao S.J."/>
            <person name="Liu W.Q."/>
            <person name="Lv M.Q."/>
            <person name="Zhang H.B."/>
            <person name="Liu Y."/>
            <person name="Hu-Tang G.R."/>
            <person name="Wang J.P."/>
            <person name="Wang J.H."/>
            <person name="Sun Y.H."/>
            <person name="Ni S.B."/>
            <person name="Chen W.B."/>
            <person name="Zhang X.C."/>
            <person name="Jiao Y.N."/>
            <person name="Eichler E.E."/>
            <person name="Li G.H."/>
            <person name="Liu X."/>
            <person name="Gao L.Z."/>
        </authorList>
    </citation>
    <scope>NUCLEOTIDE SEQUENCE [LARGE SCALE GENOMIC DNA]</scope>
    <source>
        <strain evidence="4">cv. GT1</strain>
        <tissue evidence="3">Leaf</tissue>
    </source>
</reference>